<accession>A0ABS7EEP7</accession>
<dbReference type="Pfam" id="PF00534">
    <property type="entry name" value="Glycos_transf_1"/>
    <property type="match status" value="1"/>
</dbReference>
<dbReference type="PANTHER" id="PTHR12526">
    <property type="entry name" value="GLYCOSYLTRANSFERASE"/>
    <property type="match status" value="1"/>
</dbReference>
<feature type="domain" description="Glycosyl transferase family 1" evidence="1">
    <location>
        <begin position="164"/>
        <end position="312"/>
    </location>
</feature>
<name>A0ABS7EEP7_9GAMM</name>
<gene>
    <name evidence="3" type="ORF">K0504_06575</name>
</gene>
<evidence type="ECO:0000313" key="3">
    <source>
        <dbReference type="EMBL" id="MBW8190694.1"/>
    </source>
</evidence>
<sequence length="354" mass="39501">MRICQIMMNKAVGGAERVFVDTSLALADRGHMVEAVVHPEFLWANKLRHDNIRLHRLPVVCRYSPLARWRLACLLAEIQPDVVHAHLRKAMSLLATTPQRLGIPLVVTLHNYGNVKRYAHADRLIALTPAHRAYLIAHGVENDRVDVIGNFTRLKPLLQPRSYQQPVRLFAMGRLIQKKGYHHLINAVALCHQQGVPVALTIAGDGPDVYALNQQIRTCGLAEHVHLKPWVSDISKAFSEFDVFVLPSTSEPFGMVLIEAMSQRLAIVSTRTEGPKDFLTEQQAWLTEPGDVQGLAEQLIKAYQAQPEQLQQKAEAGFKLYCKSFSPCSSVPRLETVYRQAQSYSGGSPVANLG</sequence>
<dbReference type="Gene3D" id="3.40.50.2000">
    <property type="entry name" value="Glycogen Phosphorylase B"/>
    <property type="match status" value="2"/>
</dbReference>
<dbReference type="SUPFAM" id="SSF53756">
    <property type="entry name" value="UDP-Glycosyltransferase/glycogen phosphorylase"/>
    <property type="match status" value="1"/>
</dbReference>
<organism evidence="3 4">
    <name type="scientific">Neiella holothuriorum</name>
    <dbReference type="NCBI Taxonomy" id="2870530"/>
    <lineage>
        <taxon>Bacteria</taxon>
        <taxon>Pseudomonadati</taxon>
        <taxon>Pseudomonadota</taxon>
        <taxon>Gammaproteobacteria</taxon>
        <taxon>Alteromonadales</taxon>
        <taxon>Echinimonadaceae</taxon>
        <taxon>Neiella</taxon>
    </lineage>
</organism>
<reference evidence="3" key="1">
    <citation type="submission" date="2021-07" db="EMBL/GenBank/DDBJ databases">
        <title>Neiella marina sp. nov., isolated from the intestinal content of sea cucumber Apostichopus japonicus.</title>
        <authorList>
            <person name="Bai X."/>
        </authorList>
    </citation>
    <scope>NUCLEOTIDE SEQUENCE</scope>
    <source>
        <strain evidence="3">126</strain>
    </source>
</reference>
<comment type="caution">
    <text evidence="3">The sequence shown here is derived from an EMBL/GenBank/DDBJ whole genome shotgun (WGS) entry which is preliminary data.</text>
</comment>
<dbReference type="EMBL" id="JAHZSS010000005">
    <property type="protein sequence ID" value="MBW8190694.1"/>
    <property type="molecule type" value="Genomic_DNA"/>
</dbReference>
<protein>
    <submittedName>
        <fullName evidence="3">Glycosyltransferase</fullName>
    </submittedName>
</protein>
<dbReference type="InterPro" id="IPR001296">
    <property type="entry name" value="Glyco_trans_1"/>
</dbReference>
<proteinExistence type="predicted"/>
<evidence type="ECO:0000313" key="4">
    <source>
        <dbReference type="Proteomes" id="UP001166251"/>
    </source>
</evidence>
<feature type="domain" description="Glycosyltransferase subfamily 4-like N-terminal" evidence="2">
    <location>
        <begin position="12"/>
        <end position="151"/>
    </location>
</feature>
<evidence type="ECO:0000259" key="1">
    <source>
        <dbReference type="Pfam" id="PF00534"/>
    </source>
</evidence>
<dbReference type="Pfam" id="PF13439">
    <property type="entry name" value="Glyco_transf_4"/>
    <property type="match status" value="1"/>
</dbReference>
<dbReference type="CDD" id="cd03811">
    <property type="entry name" value="GT4_GT28_WabH-like"/>
    <property type="match status" value="1"/>
</dbReference>
<dbReference type="RefSeq" id="WP_220103376.1">
    <property type="nucleotide sequence ID" value="NZ_JAHZSS010000005.1"/>
</dbReference>
<dbReference type="Proteomes" id="UP001166251">
    <property type="component" value="Unassembled WGS sequence"/>
</dbReference>
<dbReference type="InterPro" id="IPR028098">
    <property type="entry name" value="Glyco_trans_4-like_N"/>
</dbReference>
<evidence type="ECO:0000259" key="2">
    <source>
        <dbReference type="Pfam" id="PF13439"/>
    </source>
</evidence>
<keyword evidence="4" id="KW-1185">Reference proteome</keyword>